<dbReference type="Gene3D" id="2.60.40.2700">
    <property type="match status" value="1"/>
</dbReference>
<evidence type="ECO:0000256" key="2">
    <source>
        <dbReference type="ARBA" id="ARBA00004613"/>
    </source>
</evidence>
<evidence type="ECO:0000313" key="9">
    <source>
        <dbReference type="EMBL" id="SDE73272.1"/>
    </source>
</evidence>
<sequence length="885" mass="93884">MSFPAVPVGSEIVFGNTSFNRAEQTVIGFGEDGFNVFWLEGSYPNYTRLTQSFDLNGTPLSAPVEIGGGQFESLSSGNFVRLFQQGDSLYFQIFSRDGHLLVDETRVGNFDSSRSYEISSNSSGFAVVYQNRVLVSEPNEYPEYETVTIASLFSNGGDLQQELELQDVQTEYSYSGFVDIEYLDNQEIYSVFEIYQHSDGRSQEWRTEIFHHDANGILQGRSALQGWQHRDADLEVLSDGSIAVAYSQIFVRGTSSQGPRLAVQLFDQEFNSLQHRYFWPQTYEISGGLLAFEDNELITFYNGSMDFSGLWGGSFDTQLSTIGDSYVVHAGGFLEAAASSSSSTILTDERFVVSWFDSRSGDISFQIFARNGIPQGEVAIIGNPVVGNLLRADFSLVSDPDGISPETSQVFWTRNGTIIPGQVSPTYTVSLQDVGASISAIYTYIDGNGVQESVESAPTGLVTPPGSIIHGTPENDTLIGLSGPDSILGYEGHDFLNGLDGNDTIVGGSGNDTTYSGNGHDLAYGDDGNDEIWGGYGNDTIYGGVGNDYLGAADGNDLIDAGSGRDTVYGGTGNDSLLGGDGSDELWGYTGSNTIDAGAGNDQLGGNVDPDILYGGSGADTLFGSGGNDTLYANQENDEVWGGAGDDIVFAGYGDDTAYGGQGNDTLYGEDGHDLLAGDAGNDYISGAAGNDTLIGGEGDDSVFGGYDHDSISGDLGSDELYGNEGDDTLRGEDGNDSLFASTGNDLLYGGSGNDDLWGGEGDDTIFGNDGNDQLGGGSGNDILDGGSGNDILFSSSGICEMTGGLGADVFFFKFGMLIVNDFSASENDRIDMTEVANIPDFNSLFIGGHVTQEQNGTTIDDHSGNTVFLAGVNMADLTPEDFIF</sequence>
<dbReference type="InterPro" id="IPR001343">
    <property type="entry name" value="Hemolysn_Ca-bd"/>
</dbReference>
<dbReference type="PRINTS" id="PR01488">
    <property type="entry name" value="RTXTOXINA"/>
</dbReference>
<evidence type="ECO:0000256" key="5">
    <source>
        <dbReference type="ARBA" id="ARBA00022737"/>
    </source>
</evidence>
<keyword evidence="4" id="KW-0800">Toxin</keyword>
<organism evidence="9 10">
    <name type="scientific">Ruegeria marina</name>
    <dbReference type="NCBI Taxonomy" id="639004"/>
    <lineage>
        <taxon>Bacteria</taxon>
        <taxon>Pseudomonadati</taxon>
        <taxon>Pseudomonadota</taxon>
        <taxon>Alphaproteobacteria</taxon>
        <taxon>Rhodobacterales</taxon>
        <taxon>Roseobacteraceae</taxon>
        <taxon>Ruegeria</taxon>
    </lineage>
</organism>
<comment type="subcellular location">
    <subcellularLocation>
        <location evidence="1">Membrane</location>
    </subcellularLocation>
    <subcellularLocation>
        <location evidence="2">Secreted</location>
    </subcellularLocation>
</comment>
<evidence type="ECO:0000256" key="8">
    <source>
        <dbReference type="SAM" id="MobiDB-lite"/>
    </source>
</evidence>
<dbReference type="STRING" id="639004.SAMN04488239_1323"/>
<dbReference type="Gene3D" id="2.150.10.10">
    <property type="entry name" value="Serralysin-like metalloprotease, C-terminal"/>
    <property type="match status" value="4"/>
</dbReference>
<dbReference type="GO" id="GO:0016020">
    <property type="term" value="C:membrane"/>
    <property type="evidence" value="ECO:0007669"/>
    <property type="project" value="UniProtKB-SubCell"/>
</dbReference>
<evidence type="ECO:0000256" key="3">
    <source>
        <dbReference type="ARBA" id="ARBA00022525"/>
    </source>
</evidence>
<proteinExistence type="predicted"/>
<keyword evidence="10" id="KW-1185">Reference proteome</keyword>
<keyword evidence="6" id="KW-0843">Virulence</keyword>
<dbReference type="PANTHER" id="PTHR38340">
    <property type="entry name" value="S-LAYER PROTEIN"/>
    <property type="match status" value="1"/>
</dbReference>
<gene>
    <name evidence="9" type="ORF">SAMN04488239_1323</name>
</gene>
<dbReference type="SUPFAM" id="SSF51120">
    <property type="entry name" value="beta-Roll"/>
    <property type="match status" value="3"/>
</dbReference>
<evidence type="ECO:0000256" key="6">
    <source>
        <dbReference type="ARBA" id="ARBA00023026"/>
    </source>
</evidence>
<dbReference type="InterPro" id="IPR050557">
    <property type="entry name" value="RTX_toxin/Mannuronan_C5-epim"/>
</dbReference>
<dbReference type="GO" id="GO:0090729">
    <property type="term" value="F:toxin activity"/>
    <property type="evidence" value="ECO:0007669"/>
    <property type="project" value="UniProtKB-KW"/>
</dbReference>
<evidence type="ECO:0000256" key="4">
    <source>
        <dbReference type="ARBA" id="ARBA00022656"/>
    </source>
</evidence>
<feature type="region of interest" description="Disordered" evidence="8">
    <location>
        <begin position="715"/>
        <end position="736"/>
    </location>
</feature>
<keyword evidence="3" id="KW-0964">Secreted</keyword>
<dbReference type="InterPro" id="IPR018511">
    <property type="entry name" value="Hemolysin-typ_Ca-bd_CS"/>
</dbReference>
<accession>A0A1G7FBL1</accession>
<dbReference type="PRINTS" id="PR00313">
    <property type="entry name" value="CABNDNGRPT"/>
</dbReference>
<dbReference type="Pfam" id="PF00353">
    <property type="entry name" value="HemolysinCabind"/>
    <property type="match status" value="8"/>
</dbReference>
<reference evidence="10" key="1">
    <citation type="submission" date="2016-10" db="EMBL/GenBank/DDBJ databases">
        <authorList>
            <person name="Varghese N."/>
            <person name="Submissions S."/>
        </authorList>
    </citation>
    <scope>NUCLEOTIDE SEQUENCE [LARGE SCALE GENOMIC DNA]</scope>
    <source>
        <strain evidence="10">CGMCC 1.9108</strain>
    </source>
</reference>
<dbReference type="EMBL" id="FMZV01000032">
    <property type="protein sequence ID" value="SDE73272.1"/>
    <property type="molecule type" value="Genomic_DNA"/>
</dbReference>
<dbReference type="GO" id="GO:0005576">
    <property type="term" value="C:extracellular region"/>
    <property type="evidence" value="ECO:0007669"/>
    <property type="project" value="UniProtKB-SubCell"/>
</dbReference>
<dbReference type="Proteomes" id="UP000199628">
    <property type="component" value="Unassembled WGS sequence"/>
</dbReference>
<dbReference type="GO" id="GO:0005509">
    <property type="term" value="F:calcium ion binding"/>
    <property type="evidence" value="ECO:0007669"/>
    <property type="project" value="InterPro"/>
</dbReference>
<dbReference type="RefSeq" id="WP_093037976.1">
    <property type="nucleotide sequence ID" value="NZ_FMZV01000032.1"/>
</dbReference>
<dbReference type="InterPro" id="IPR003995">
    <property type="entry name" value="RTX_toxin_determinant-A"/>
</dbReference>
<dbReference type="InterPro" id="IPR011049">
    <property type="entry name" value="Serralysin-like_metalloprot_C"/>
</dbReference>
<dbReference type="OrthoDB" id="9342475at2"/>
<dbReference type="PROSITE" id="PS00330">
    <property type="entry name" value="HEMOLYSIN_CALCIUM"/>
    <property type="match status" value="4"/>
</dbReference>
<dbReference type="AlphaFoldDB" id="A0A1G7FBL1"/>
<evidence type="ECO:0000256" key="1">
    <source>
        <dbReference type="ARBA" id="ARBA00004370"/>
    </source>
</evidence>
<keyword evidence="7" id="KW-0472">Membrane</keyword>
<name>A0A1G7FBL1_9RHOB</name>
<dbReference type="PANTHER" id="PTHR38340:SF1">
    <property type="entry name" value="S-LAYER PROTEIN"/>
    <property type="match status" value="1"/>
</dbReference>
<keyword evidence="5" id="KW-0677">Repeat</keyword>
<evidence type="ECO:0000313" key="10">
    <source>
        <dbReference type="Proteomes" id="UP000199628"/>
    </source>
</evidence>
<protein>
    <submittedName>
        <fullName evidence="9">Ca2+-binding protein, RTX toxin-related</fullName>
    </submittedName>
</protein>
<evidence type="ECO:0000256" key="7">
    <source>
        <dbReference type="ARBA" id="ARBA00023136"/>
    </source>
</evidence>